<dbReference type="PANTHER" id="PTHR41771">
    <property type="entry name" value="MEMBRANE PROTEIN-RELATED"/>
    <property type="match status" value="1"/>
</dbReference>
<dbReference type="PANTHER" id="PTHR41771:SF1">
    <property type="entry name" value="MEMBRANE PROTEIN"/>
    <property type="match status" value="1"/>
</dbReference>
<feature type="transmembrane region" description="Helical" evidence="1">
    <location>
        <begin position="245"/>
        <end position="273"/>
    </location>
</feature>
<proteinExistence type="predicted"/>
<evidence type="ECO:0000313" key="3">
    <source>
        <dbReference type="Proteomes" id="UP000288623"/>
    </source>
</evidence>
<dbReference type="AlphaFoldDB" id="A0A433RR91"/>
<organism evidence="2 3">
    <name type="scientific">Candidatus Kurthia intestinigallinarum</name>
    <dbReference type="NCBI Taxonomy" id="1562256"/>
    <lineage>
        <taxon>Bacteria</taxon>
        <taxon>Bacillati</taxon>
        <taxon>Bacillota</taxon>
        <taxon>Bacilli</taxon>
        <taxon>Bacillales</taxon>
        <taxon>Caryophanaceae</taxon>
        <taxon>Kurthia</taxon>
    </lineage>
</organism>
<dbReference type="Proteomes" id="UP000288623">
    <property type="component" value="Unassembled WGS sequence"/>
</dbReference>
<dbReference type="RefSeq" id="WP_126991377.1">
    <property type="nucleotide sequence ID" value="NZ_JTFC01000038.1"/>
</dbReference>
<feature type="transmembrane region" description="Helical" evidence="1">
    <location>
        <begin position="205"/>
        <end position="225"/>
    </location>
</feature>
<feature type="transmembrane region" description="Helical" evidence="1">
    <location>
        <begin position="125"/>
        <end position="141"/>
    </location>
</feature>
<reference evidence="2 3" key="1">
    <citation type="submission" date="2014-11" db="EMBL/GenBank/DDBJ databases">
        <title>Genome sequence and analysis of novel Kurthia sp.</title>
        <authorList>
            <person name="Lawson J.N."/>
            <person name="Gonzalez J.E."/>
            <person name="Rinauldi L."/>
            <person name="Xuan Z."/>
            <person name="Firman A."/>
            <person name="Shaddox L."/>
            <person name="Trudeau A."/>
            <person name="Shah S."/>
            <person name="Reiman D."/>
        </authorList>
    </citation>
    <scope>NUCLEOTIDE SEQUENCE [LARGE SCALE GENOMIC DNA]</scope>
    <source>
        <strain evidence="2 3">3B1D</strain>
    </source>
</reference>
<feature type="transmembrane region" description="Helical" evidence="1">
    <location>
        <begin position="173"/>
        <end position="193"/>
    </location>
</feature>
<comment type="caution">
    <text evidence="2">The sequence shown here is derived from an EMBL/GenBank/DDBJ whole genome shotgun (WGS) entry which is preliminary data.</text>
</comment>
<keyword evidence="1" id="KW-0472">Membrane</keyword>
<dbReference type="EMBL" id="JTFC01000038">
    <property type="protein sequence ID" value="RUS53682.1"/>
    <property type="molecule type" value="Genomic_DNA"/>
</dbReference>
<feature type="transmembrane region" description="Helical" evidence="1">
    <location>
        <begin position="294"/>
        <end position="319"/>
    </location>
</feature>
<accession>A0A433RR91</accession>
<keyword evidence="3" id="KW-1185">Reference proteome</keyword>
<evidence type="ECO:0000256" key="1">
    <source>
        <dbReference type="SAM" id="Phobius"/>
    </source>
</evidence>
<gene>
    <name evidence="2" type="ORF">QI30_14725</name>
</gene>
<keyword evidence="1" id="KW-1133">Transmembrane helix</keyword>
<evidence type="ECO:0000313" key="2">
    <source>
        <dbReference type="EMBL" id="RUS53682.1"/>
    </source>
</evidence>
<dbReference type="OrthoDB" id="5753718at2"/>
<dbReference type="Pfam" id="PF07907">
    <property type="entry name" value="YibE_F"/>
    <property type="match status" value="1"/>
</dbReference>
<sequence length="369" mass="41270">MKSFRKWWLAALLILCAAVSIVFTHYNDSFYHQTIATVTENTVTKTEAVTDQFNNKDTLYTQQLTAKITNGEKKGDVITLTNQYSDSKGFDNEYEIGHDLFIEKNKLAEKNDIHSYDIVGVKRDVHIVTLLWVFIAVLIAVGRLQGLFSVISLFINAAIVWTIINIYTTYDAYLLILCIVGIFLFTILSLLLVNGFNEKTMTAILSTLVGTFVSLGLAFIVLKLTNEQGMRYEELQFITRPYKTVFMAGLFIGSLGAVMDIAITMSSSLYGLYEKNPAISLKRLAQSGREIGKDIMGTMTNILFFAYVSGSIPMLLLYFKNQSAFGYTLSINLSLELVRALVGGIGIVLAIPISLVIVLFFIKRKQAIR</sequence>
<feature type="transmembrane region" description="Helical" evidence="1">
    <location>
        <begin position="339"/>
        <end position="362"/>
    </location>
</feature>
<name>A0A433RR91_9BACL</name>
<protein>
    <submittedName>
        <fullName evidence="2">YibE/F-like family protein</fullName>
    </submittedName>
</protein>
<dbReference type="InterPro" id="IPR012507">
    <property type="entry name" value="YibE_F"/>
</dbReference>
<feature type="transmembrane region" description="Helical" evidence="1">
    <location>
        <begin position="148"/>
        <end position="167"/>
    </location>
</feature>
<keyword evidence="1" id="KW-0812">Transmembrane</keyword>